<name>A0A0L8G9Q2_OCTBM</name>
<organism evidence="1">
    <name type="scientific">Octopus bimaculoides</name>
    <name type="common">California two-spotted octopus</name>
    <dbReference type="NCBI Taxonomy" id="37653"/>
    <lineage>
        <taxon>Eukaryota</taxon>
        <taxon>Metazoa</taxon>
        <taxon>Spiralia</taxon>
        <taxon>Lophotrochozoa</taxon>
        <taxon>Mollusca</taxon>
        <taxon>Cephalopoda</taxon>
        <taxon>Coleoidea</taxon>
        <taxon>Octopodiformes</taxon>
        <taxon>Octopoda</taxon>
        <taxon>Incirrata</taxon>
        <taxon>Octopodidae</taxon>
        <taxon>Octopus</taxon>
    </lineage>
</organism>
<accession>A0A0L8G9Q2</accession>
<gene>
    <name evidence="1" type="ORF">OCBIM_22038130mg</name>
</gene>
<dbReference type="EMBL" id="KQ423217">
    <property type="protein sequence ID" value="KOF73285.1"/>
    <property type="molecule type" value="Genomic_DNA"/>
</dbReference>
<evidence type="ECO:0000313" key="1">
    <source>
        <dbReference type="EMBL" id="KOF73285.1"/>
    </source>
</evidence>
<proteinExistence type="predicted"/>
<reference evidence="1" key="1">
    <citation type="submission" date="2015-07" db="EMBL/GenBank/DDBJ databases">
        <title>MeaNS - Measles Nucleotide Surveillance Program.</title>
        <authorList>
            <person name="Tran T."/>
            <person name="Druce J."/>
        </authorList>
    </citation>
    <scope>NUCLEOTIDE SEQUENCE</scope>
    <source>
        <strain evidence="1">UCB-OBI-ISO-001</strain>
        <tissue evidence="1">Gonad</tissue>
    </source>
</reference>
<protein>
    <submittedName>
        <fullName evidence="1">Uncharacterized protein</fullName>
    </submittedName>
</protein>
<sequence>MIDKITLDVSLKDIPIPSRKDYIGDLLEKTNQFVHRMQWKAFFFDKELRPNDKPEHGDLLRKVFKSRRNPLTNQHLTRFEEELYSIVKNMKFRKYPRRCSIHQQKIRKFLSASRKLRGYLYQQTKQVTFTLLILNYISL</sequence>
<dbReference type="AlphaFoldDB" id="A0A0L8G9Q2"/>